<organism evidence="2 3">
    <name type="scientific">Occultella aeris</name>
    <dbReference type="NCBI Taxonomy" id="2761496"/>
    <lineage>
        <taxon>Bacteria</taxon>
        <taxon>Bacillati</taxon>
        <taxon>Actinomycetota</taxon>
        <taxon>Actinomycetes</taxon>
        <taxon>Micrococcales</taxon>
        <taxon>Ruaniaceae</taxon>
        <taxon>Occultella</taxon>
    </lineage>
</organism>
<protein>
    <submittedName>
        <fullName evidence="2">Phosphotransferase enzyme family protein</fullName>
    </submittedName>
</protein>
<dbReference type="SUPFAM" id="SSF56112">
    <property type="entry name" value="Protein kinase-like (PK-like)"/>
    <property type="match status" value="1"/>
</dbReference>
<evidence type="ECO:0000313" key="2">
    <source>
        <dbReference type="EMBL" id="VZO35092.1"/>
    </source>
</evidence>
<dbReference type="Proteomes" id="UP000419743">
    <property type="component" value="Unassembled WGS sequence"/>
</dbReference>
<keyword evidence="3" id="KW-1185">Reference proteome</keyword>
<feature type="domain" description="Aminoglycoside phosphotransferase" evidence="1">
    <location>
        <begin position="31"/>
        <end position="244"/>
    </location>
</feature>
<dbReference type="GO" id="GO:0016740">
    <property type="term" value="F:transferase activity"/>
    <property type="evidence" value="ECO:0007669"/>
    <property type="project" value="UniProtKB-KW"/>
</dbReference>
<gene>
    <name evidence="2" type="ORF">HALOF300_00318</name>
</gene>
<dbReference type="EMBL" id="CACRYJ010000006">
    <property type="protein sequence ID" value="VZO35092.1"/>
    <property type="molecule type" value="Genomic_DNA"/>
</dbReference>
<accession>A0A7M4DDX8</accession>
<dbReference type="InterPro" id="IPR002575">
    <property type="entry name" value="Aminoglycoside_PTrfase"/>
</dbReference>
<dbReference type="Pfam" id="PF01636">
    <property type="entry name" value="APH"/>
    <property type="match status" value="1"/>
</dbReference>
<dbReference type="InterPro" id="IPR011009">
    <property type="entry name" value="Kinase-like_dom_sf"/>
</dbReference>
<comment type="caution">
    <text evidence="2">The sequence shown here is derived from an EMBL/GenBank/DDBJ whole genome shotgun (WGS) entry which is preliminary data.</text>
</comment>
<dbReference type="Gene3D" id="3.90.1200.10">
    <property type="match status" value="1"/>
</dbReference>
<dbReference type="AlphaFoldDB" id="A0A7M4DDX8"/>
<evidence type="ECO:0000313" key="3">
    <source>
        <dbReference type="Proteomes" id="UP000419743"/>
    </source>
</evidence>
<dbReference type="RefSeq" id="WP_156738895.1">
    <property type="nucleotide sequence ID" value="NZ_CACRYJ010000006.1"/>
</dbReference>
<sequence length="311" mass="32354">MDALTDDELAAALGQVLPQHWPQLGDAIVGPLGGGMNSATARVRGSAGRYVAKWVPDGLGAALRTGGERALHVQRATGVPTGPPVPTVAGAVVAPIHGGWVSLLTEVDGTPLDGATAVQQELMARTLAAVHGATTLGRRRGGFLPEALWHGPQLDVEPWVRTAVGQVLAEYETLAPQPWATLHTDPAPEAFLLDGGLPALIDWTGATDGPVLYDVASAVMYLGGPHRADAFLGAYSDRTGVDLIHLDAMRRYRQAVQAAYFAQRLAASDRTGLTEPGGNRKGLDDARRGLVALGVIDEPRAGGQGTPTTTA</sequence>
<evidence type="ECO:0000259" key="1">
    <source>
        <dbReference type="Pfam" id="PF01636"/>
    </source>
</evidence>
<name>A0A7M4DDX8_9MICO</name>
<proteinExistence type="predicted"/>
<reference evidence="2 3" key="1">
    <citation type="submission" date="2019-11" db="EMBL/GenBank/DDBJ databases">
        <authorList>
            <person name="Criscuolo A."/>
        </authorList>
    </citation>
    <scope>NUCLEOTIDE SEQUENCE [LARGE SCALE GENOMIC DNA]</scope>
    <source>
        <strain evidence="2">CIP111667</strain>
    </source>
</reference>
<keyword evidence="2" id="KW-0808">Transferase</keyword>